<dbReference type="RefSeq" id="WP_006207810.1">
    <property type="nucleotide sequence ID" value="NZ_ADHJ01000009.1"/>
</dbReference>
<evidence type="ECO:0000313" key="1">
    <source>
        <dbReference type="EMBL" id="EFU43006.1"/>
    </source>
</evidence>
<dbReference type="Proteomes" id="UP000003094">
    <property type="component" value="Unassembled WGS sequence"/>
</dbReference>
<proteinExistence type="predicted"/>
<accession>A0A2R9T0B4</accession>
<keyword evidence="2" id="KW-1185">Reference proteome</keyword>
<evidence type="ECO:0000313" key="2">
    <source>
        <dbReference type="Proteomes" id="UP000003094"/>
    </source>
</evidence>
<dbReference type="EMBL" id="ADHJ01000009">
    <property type="protein sequence ID" value="EFU43006.1"/>
    <property type="molecule type" value="Genomic_DNA"/>
</dbReference>
<name>A0A2R9T0B4_9BACL</name>
<protein>
    <submittedName>
        <fullName evidence="1">Uncharacterized protein</fullName>
    </submittedName>
</protein>
<dbReference type="AlphaFoldDB" id="A0A2R9T0B4"/>
<reference evidence="1 2" key="1">
    <citation type="journal article" date="2010" name="BMC Genomics">
        <title>Genome sequence of the pattern forming Paenibacillus vortex bacterium reveals potential for thriving in complex environments.</title>
        <authorList>
            <person name="Sirota-Madi A."/>
            <person name="Olender T."/>
            <person name="Helman Y."/>
            <person name="Ingham C."/>
            <person name="Brainis I."/>
            <person name="Roth D."/>
            <person name="Hagi E."/>
            <person name="Brodsky L."/>
            <person name="Leshkowitz D."/>
            <person name="Galatenko V."/>
            <person name="Nikolaev V."/>
            <person name="Mugasimangalam R.C."/>
            <person name="Bransburg-Zabary S."/>
            <person name="Gutnick D.L."/>
            <person name="Lancet D."/>
            <person name="Ben-Jacob E."/>
        </authorList>
    </citation>
    <scope>NUCLEOTIDE SEQUENCE [LARGE SCALE GENOMIC DNA]</scope>
    <source>
        <strain evidence="1 2">V453</strain>
    </source>
</reference>
<organism evidence="1 2">
    <name type="scientific">Paenibacillus vortex V453</name>
    <dbReference type="NCBI Taxonomy" id="715225"/>
    <lineage>
        <taxon>Bacteria</taxon>
        <taxon>Bacillati</taxon>
        <taxon>Bacillota</taxon>
        <taxon>Bacilli</taxon>
        <taxon>Bacillales</taxon>
        <taxon>Paenibacillaceae</taxon>
        <taxon>Paenibacillus</taxon>
    </lineage>
</organism>
<dbReference type="KEGG" id="pvo:PVOR_04528"/>
<sequence>MPLFYMDGSSMTGPNPREPYLLPRNRNVHFINNTMAQPSIIVDYSCCDAITNESLEEQ</sequence>
<comment type="caution">
    <text evidence="1">The sequence shown here is derived from an EMBL/GenBank/DDBJ whole genome shotgun (WGS) entry which is preliminary data.</text>
</comment>
<gene>
    <name evidence="1" type="ORF">PVOR_04528</name>
</gene>